<name>A0A401TG55_CHIPU</name>
<sequence length="86" mass="8481">MGAANGRGGLGLCPMRAGGGVSESGLGEGRVAAAGPVSRDSGGCGDTERAAPGEGRGSGLSPLAMTGLQPIDLLLQAAQYLERRER</sequence>
<accession>A0A401TG55</accession>
<feature type="non-terminal residue" evidence="2">
    <location>
        <position position="86"/>
    </location>
</feature>
<reference evidence="2 3" key="1">
    <citation type="journal article" date="2018" name="Nat. Ecol. Evol.">
        <title>Shark genomes provide insights into elasmobranch evolution and the origin of vertebrates.</title>
        <authorList>
            <person name="Hara Y"/>
            <person name="Yamaguchi K"/>
            <person name="Onimaru K"/>
            <person name="Kadota M"/>
            <person name="Koyanagi M"/>
            <person name="Keeley SD"/>
            <person name="Tatsumi K"/>
            <person name="Tanaka K"/>
            <person name="Motone F"/>
            <person name="Kageyama Y"/>
            <person name="Nozu R"/>
            <person name="Adachi N"/>
            <person name="Nishimura O"/>
            <person name="Nakagawa R"/>
            <person name="Tanegashima C"/>
            <person name="Kiyatake I"/>
            <person name="Matsumoto R"/>
            <person name="Murakumo K"/>
            <person name="Nishida K"/>
            <person name="Terakita A"/>
            <person name="Kuratani S"/>
            <person name="Sato K"/>
            <person name="Hyodo S Kuraku.S."/>
        </authorList>
    </citation>
    <scope>NUCLEOTIDE SEQUENCE [LARGE SCALE GENOMIC DNA]</scope>
</reference>
<dbReference type="AlphaFoldDB" id="A0A401TG55"/>
<evidence type="ECO:0000313" key="2">
    <source>
        <dbReference type="EMBL" id="GCC41644.1"/>
    </source>
</evidence>
<comment type="caution">
    <text evidence="2">The sequence shown here is derived from an EMBL/GenBank/DDBJ whole genome shotgun (WGS) entry which is preliminary data.</text>
</comment>
<dbReference type="Proteomes" id="UP000287033">
    <property type="component" value="Unassembled WGS sequence"/>
</dbReference>
<proteinExistence type="predicted"/>
<organism evidence="2 3">
    <name type="scientific">Chiloscyllium punctatum</name>
    <name type="common">Brownbanded bambooshark</name>
    <name type="synonym">Hemiscyllium punctatum</name>
    <dbReference type="NCBI Taxonomy" id="137246"/>
    <lineage>
        <taxon>Eukaryota</taxon>
        <taxon>Metazoa</taxon>
        <taxon>Chordata</taxon>
        <taxon>Craniata</taxon>
        <taxon>Vertebrata</taxon>
        <taxon>Chondrichthyes</taxon>
        <taxon>Elasmobranchii</taxon>
        <taxon>Galeomorphii</taxon>
        <taxon>Galeoidea</taxon>
        <taxon>Orectolobiformes</taxon>
        <taxon>Hemiscylliidae</taxon>
        <taxon>Chiloscyllium</taxon>
    </lineage>
</organism>
<keyword evidence="3" id="KW-1185">Reference proteome</keyword>
<evidence type="ECO:0000256" key="1">
    <source>
        <dbReference type="SAM" id="MobiDB-lite"/>
    </source>
</evidence>
<dbReference type="EMBL" id="BEZZ01064036">
    <property type="protein sequence ID" value="GCC41644.1"/>
    <property type="molecule type" value="Genomic_DNA"/>
</dbReference>
<feature type="region of interest" description="Disordered" evidence="1">
    <location>
        <begin position="1"/>
        <end position="63"/>
    </location>
</feature>
<evidence type="ECO:0000313" key="3">
    <source>
        <dbReference type="Proteomes" id="UP000287033"/>
    </source>
</evidence>
<gene>
    <name evidence="2" type="ORF">chiPu_0025717</name>
</gene>
<feature type="compositionally biased region" description="Gly residues" evidence="1">
    <location>
        <begin position="1"/>
        <end position="28"/>
    </location>
</feature>
<protein>
    <submittedName>
        <fullName evidence="2">Uncharacterized protein</fullName>
    </submittedName>
</protein>